<name>A0A511Z8B2_9BACL</name>
<evidence type="ECO:0000256" key="5">
    <source>
        <dbReference type="ARBA" id="ARBA00023136"/>
    </source>
</evidence>
<evidence type="ECO:0000256" key="2">
    <source>
        <dbReference type="ARBA" id="ARBA00006143"/>
    </source>
</evidence>
<accession>A0A511Z8B2</accession>
<proteinExistence type="inferred from homology"/>
<dbReference type="PANTHER" id="PTHR31272">
    <property type="entry name" value="CYTOCHROME C-TYPE BIOGENESIS PROTEIN HI_1454-RELATED"/>
    <property type="match status" value="1"/>
</dbReference>
<dbReference type="PANTHER" id="PTHR31272:SF4">
    <property type="entry name" value="CYTOCHROME C-TYPE BIOGENESIS PROTEIN HI_1454-RELATED"/>
    <property type="match status" value="1"/>
</dbReference>
<dbReference type="AlphaFoldDB" id="A0A511Z8B2"/>
<feature type="transmembrane region" description="Helical" evidence="6">
    <location>
        <begin position="54"/>
        <end position="73"/>
    </location>
</feature>
<evidence type="ECO:0000256" key="3">
    <source>
        <dbReference type="ARBA" id="ARBA00022692"/>
    </source>
</evidence>
<feature type="transmembrane region" description="Helical" evidence="6">
    <location>
        <begin position="165"/>
        <end position="186"/>
    </location>
</feature>
<comment type="subcellular location">
    <subcellularLocation>
        <location evidence="1">Membrane</location>
        <topology evidence="1">Multi-pass membrane protein</topology>
    </subcellularLocation>
</comment>
<feature type="transmembrane region" description="Helical" evidence="6">
    <location>
        <begin position="198"/>
        <end position="216"/>
    </location>
</feature>
<feature type="domain" description="Cytochrome C biogenesis protein transmembrane" evidence="7">
    <location>
        <begin position="6"/>
        <end position="188"/>
    </location>
</feature>
<dbReference type="EMBL" id="BJYL01000025">
    <property type="protein sequence ID" value="GEN83678.1"/>
    <property type="molecule type" value="Genomic_DNA"/>
</dbReference>
<evidence type="ECO:0000313" key="9">
    <source>
        <dbReference type="Proteomes" id="UP000321901"/>
    </source>
</evidence>
<keyword evidence="9" id="KW-1185">Reference proteome</keyword>
<dbReference type="Pfam" id="PF02683">
    <property type="entry name" value="DsbD_TM"/>
    <property type="match status" value="1"/>
</dbReference>
<reference evidence="8 9" key="1">
    <citation type="submission" date="2019-07" db="EMBL/GenBank/DDBJ databases">
        <title>Whole genome shotgun sequence of Sporosarcina luteola NBRC 105378.</title>
        <authorList>
            <person name="Hosoyama A."/>
            <person name="Uohara A."/>
            <person name="Ohji S."/>
            <person name="Ichikawa N."/>
        </authorList>
    </citation>
    <scope>NUCLEOTIDE SEQUENCE [LARGE SCALE GENOMIC DNA]</scope>
    <source>
        <strain evidence="8 9">NBRC 105378</strain>
    </source>
</reference>
<comment type="caution">
    <text evidence="8">The sequence shown here is derived from an EMBL/GenBank/DDBJ whole genome shotgun (WGS) entry which is preliminary data.</text>
</comment>
<keyword evidence="3 6" id="KW-0812">Transmembrane</keyword>
<keyword evidence="5 6" id="KW-0472">Membrane</keyword>
<evidence type="ECO:0000313" key="8">
    <source>
        <dbReference type="EMBL" id="GEN83678.1"/>
    </source>
</evidence>
<organism evidence="8 9">
    <name type="scientific">Sporosarcina luteola</name>
    <dbReference type="NCBI Taxonomy" id="582850"/>
    <lineage>
        <taxon>Bacteria</taxon>
        <taxon>Bacillati</taxon>
        <taxon>Bacillota</taxon>
        <taxon>Bacilli</taxon>
        <taxon>Bacillales</taxon>
        <taxon>Caryophanaceae</taxon>
        <taxon>Sporosarcina</taxon>
    </lineage>
</organism>
<protein>
    <submittedName>
        <fullName evidence="8">Cytochrome C biogenesis protein CcdA</fullName>
    </submittedName>
</protein>
<evidence type="ECO:0000256" key="1">
    <source>
        <dbReference type="ARBA" id="ARBA00004141"/>
    </source>
</evidence>
<dbReference type="GO" id="GO:0017004">
    <property type="term" value="P:cytochrome complex assembly"/>
    <property type="evidence" value="ECO:0007669"/>
    <property type="project" value="InterPro"/>
</dbReference>
<dbReference type="Proteomes" id="UP000321901">
    <property type="component" value="Unassembled WGS sequence"/>
</dbReference>
<feature type="transmembrane region" description="Helical" evidence="6">
    <location>
        <begin position="93"/>
        <end position="114"/>
    </location>
</feature>
<dbReference type="InterPro" id="IPR051790">
    <property type="entry name" value="Cytochrome_c-biogenesis_DsbD"/>
</dbReference>
<dbReference type="InterPro" id="IPR003834">
    <property type="entry name" value="Cyt_c_assmbl_TM_dom"/>
</dbReference>
<dbReference type="GO" id="GO:0016020">
    <property type="term" value="C:membrane"/>
    <property type="evidence" value="ECO:0007669"/>
    <property type="project" value="UniProtKB-SubCell"/>
</dbReference>
<comment type="similarity">
    <text evidence="2">Belongs to the DsbD family.</text>
</comment>
<feature type="transmembrane region" description="Helical" evidence="6">
    <location>
        <begin position="126"/>
        <end position="159"/>
    </location>
</feature>
<evidence type="ECO:0000256" key="4">
    <source>
        <dbReference type="ARBA" id="ARBA00022989"/>
    </source>
</evidence>
<feature type="transmembrane region" description="Helical" evidence="6">
    <location>
        <begin position="6"/>
        <end position="33"/>
    </location>
</feature>
<dbReference type="RefSeq" id="WP_147057821.1">
    <property type="nucleotide sequence ID" value="NZ_BJYL01000025.1"/>
</dbReference>
<dbReference type="OrthoDB" id="9803065at2"/>
<evidence type="ECO:0000256" key="6">
    <source>
        <dbReference type="SAM" id="Phobius"/>
    </source>
</evidence>
<keyword evidence="4 6" id="KW-1133">Transmembrane helix</keyword>
<evidence type="ECO:0000259" key="7">
    <source>
        <dbReference type="Pfam" id="PF02683"/>
    </source>
</evidence>
<sequence length="236" mass="26201">MATDLNIFLAFGAGFLSFISPCVLPLYPAFISYITGMSIDELKSDSKRMNRNGMLHTIFFLLGFSVVFVFLGFSTSFVGNFFVQYKDLLRQVGAIFIVVFGLMVIGLFTPKFLMKEHRLQFKNRPAGYLGTALIGLAFSAGWQPCMGPIIGAIIGLAAANPGSSMLYMMMYVLGFAIPFFILSFFITRLGWIRRNSNLIMKIGGYVMIAFGLLLFFDGITFLTSLLSPIFGDFQGF</sequence>
<gene>
    <name evidence="8" type="ORF">SLU01_19900</name>
</gene>